<dbReference type="AlphaFoldDB" id="K0L002"/>
<name>K0L002_WICCF</name>
<proteinExistence type="predicted"/>
<comment type="caution">
    <text evidence="1">The sequence shown here is derived from an EMBL/GenBank/DDBJ whole genome shotgun (WGS) entry which is preliminary data.</text>
</comment>
<dbReference type="EMBL" id="CAIF01000264">
    <property type="protein sequence ID" value="CCH46718.1"/>
    <property type="molecule type" value="Genomic_DNA"/>
</dbReference>
<evidence type="ECO:0000313" key="1">
    <source>
        <dbReference type="EMBL" id="CCH46718.1"/>
    </source>
</evidence>
<protein>
    <submittedName>
        <fullName evidence="1">Uncharacterized protein</fullName>
    </submittedName>
</protein>
<dbReference type="eggNOG" id="ENOG502SAH4">
    <property type="taxonomic scope" value="Eukaryota"/>
</dbReference>
<keyword evidence="2" id="KW-1185">Reference proteome</keyword>
<accession>K0L002</accession>
<organism evidence="1 2">
    <name type="scientific">Wickerhamomyces ciferrii (strain ATCC 14091 / BCRC 22168 / CBS 111 / JCM 3599 / NBRC 0793 / NRRL Y-1031 F-60-10)</name>
    <name type="common">Yeast</name>
    <name type="synonym">Pichia ciferrii</name>
    <dbReference type="NCBI Taxonomy" id="1206466"/>
    <lineage>
        <taxon>Eukaryota</taxon>
        <taxon>Fungi</taxon>
        <taxon>Dikarya</taxon>
        <taxon>Ascomycota</taxon>
        <taxon>Saccharomycotina</taxon>
        <taxon>Saccharomycetes</taxon>
        <taxon>Phaffomycetales</taxon>
        <taxon>Wickerhamomycetaceae</taxon>
        <taxon>Wickerhamomyces</taxon>
    </lineage>
</organism>
<gene>
    <name evidence="1" type="ORF">BN7_6315</name>
</gene>
<dbReference type="Proteomes" id="UP000009328">
    <property type="component" value="Unassembled WGS sequence"/>
</dbReference>
<dbReference type="InParanoid" id="K0L002"/>
<dbReference type="HOGENOM" id="CLU_098734_0_0_1"/>
<evidence type="ECO:0000313" key="2">
    <source>
        <dbReference type="Proteomes" id="UP000009328"/>
    </source>
</evidence>
<reference evidence="1 2" key="1">
    <citation type="journal article" date="2012" name="Eukaryot. Cell">
        <title>Draft genome sequence of Wickerhamomyces ciferrii NRRL Y-1031 F-60-10.</title>
        <authorList>
            <person name="Schneider J."/>
            <person name="Andrea H."/>
            <person name="Blom J."/>
            <person name="Jaenicke S."/>
            <person name="Ruckert C."/>
            <person name="Schorsch C."/>
            <person name="Szczepanowski R."/>
            <person name="Farwick M."/>
            <person name="Goesmann A."/>
            <person name="Puhler A."/>
            <person name="Schaffer S."/>
            <person name="Tauch A."/>
            <person name="Kohler T."/>
            <person name="Brinkrolf K."/>
        </authorList>
    </citation>
    <scope>NUCLEOTIDE SEQUENCE [LARGE SCALE GENOMIC DNA]</scope>
    <source>
        <strain evidence="2">ATCC 14091 / BCRC 22168 / CBS 111 / JCM 3599 / NBRC 0793 / NRRL Y-1031 F-60-10</strain>
    </source>
</reference>
<sequence>MLRICPNNFKSVCLRGFHTSKIIFNTTTAETDLGSTKPNSTSTKQDRVFIKSPYTIKALPIDPKFRLGYDPIYISPLGSRISLIKRVALGIGAFGVYSSHLMFNSSFFTDEMAYIVLASTLLPNPLINFYTRNYVNRIYRLYDTTKPQTLKNLTHEETLVAEKISWTGRSFYNRLMKVQDLRLTKSKIGLYNWKLKEDKFYIVDDIGGIKMDRIWGIVEHNSGVDNGRFFGK</sequence>